<feature type="signal peptide" evidence="1">
    <location>
        <begin position="1"/>
        <end position="21"/>
    </location>
</feature>
<dbReference type="EMBL" id="CAXLJM020000002">
    <property type="protein sequence ID" value="CAL8068661.1"/>
    <property type="molecule type" value="Genomic_DNA"/>
</dbReference>
<protein>
    <submittedName>
        <fullName evidence="2">Uncharacterized protein</fullName>
    </submittedName>
</protein>
<dbReference type="Pfam" id="PF11901">
    <property type="entry name" value="DM9"/>
    <property type="match status" value="1"/>
</dbReference>
<gene>
    <name evidence="2" type="ORF">ODALV1_LOCUS405</name>
</gene>
<dbReference type="PANTHER" id="PTHR31649:SF1">
    <property type="entry name" value="FARNESOIC ACID O-METHYL TRANSFERASE DOMAIN-CONTAINING PROTEIN"/>
    <property type="match status" value="1"/>
</dbReference>
<name>A0ABP1PIK7_9HEXA</name>
<organism evidence="2 3">
    <name type="scientific">Orchesella dallaii</name>
    <dbReference type="NCBI Taxonomy" id="48710"/>
    <lineage>
        <taxon>Eukaryota</taxon>
        <taxon>Metazoa</taxon>
        <taxon>Ecdysozoa</taxon>
        <taxon>Arthropoda</taxon>
        <taxon>Hexapoda</taxon>
        <taxon>Collembola</taxon>
        <taxon>Entomobryomorpha</taxon>
        <taxon>Entomobryoidea</taxon>
        <taxon>Orchesellidae</taxon>
        <taxon>Orchesellinae</taxon>
        <taxon>Orchesella</taxon>
    </lineage>
</organism>
<evidence type="ECO:0000256" key="1">
    <source>
        <dbReference type="SAM" id="SignalP"/>
    </source>
</evidence>
<dbReference type="PANTHER" id="PTHR31649">
    <property type="entry name" value="AGAP009604-PA"/>
    <property type="match status" value="1"/>
</dbReference>
<evidence type="ECO:0000313" key="3">
    <source>
        <dbReference type="Proteomes" id="UP001642540"/>
    </source>
</evidence>
<proteinExistence type="predicted"/>
<accession>A0ABP1PIK7</accession>
<dbReference type="InterPro" id="IPR006616">
    <property type="entry name" value="DM9_repeat"/>
</dbReference>
<evidence type="ECO:0000313" key="2">
    <source>
        <dbReference type="EMBL" id="CAL8068661.1"/>
    </source>
</evidence>
<keyword evidence="1" id="KW-0732">Signal</keyword>
<dbReference type="Proteomes" id="UP001642540">
    <property type="component" value="Unassembled WGS sequence"/>
</dbReference>
<dbReference type="SMART" id="SM00696">
    <property type="entry name" value="DM9"/>
    <property type="match status" value="1"/>
</dbReference>
<reference evidence="2 3" key="1">
    <citation type="submission" date="2024-08" db="EMBL/GenBank/DDBJ databases">
        <authorList>
            <person name="Cucini C."/>
            <person name="Frati F."/>
        </authorList>
    </citation>
    <scope>NUCLEOTIDE SEQUENCE [LARGE SCALE GENOMIC DNA]</scope>
</reference>
<feature type="chain" id="PRO_5045941650" evidence="1">
    <location>
        <begin position="22"/>
        <end position="209"/>
    </location>
</feature>
<comment type="caution">
    <text evidence="2">The sequence shown here is derived from an EMBL/GenBank/DDBJ whole genome shotgun (WGS) entry which is preliminary data.</text>
</comment>
<keyword evidence="3" id="KW-1185">Reference proteome</keyword>
<sequence length="209" mass="22919">MVTPKYSTVFLLVNIFIFVHSHSNQLKWESASTISSDQLDPAGKEGEFTYYVARGSVRKNWLNGKSLVMNGEHVAYTPYAGQEAEATDFQVLVVPAGTTSWVASGGNNLPNYWIAGGYHPAVNETTVICRAFHAGHLIVGNGLKSYGACYTEYLNKVHPYSSYEILVLNDYGIATGAAKVPRVPGPIFVSSSTTKTAPMYFRWPKVLLD</sequence>